<dbReference type="InterPro" id="IPR024882">
    <property type="entry name" value="NUP58/p45/49"/>
</dbReference>
<feature type="region of interest" description="Disordered" evidence="8">
    <location>
        <begin position="138"/>
        <end position="246"/>
    </location>
</feature>
<name>A0A226ESX4_FOLCA</name>
<dbReference type="PANTHER" id="PTHR13437:SF2">
    <property type="entry name" value="NUCLEOPORIN P58_P45"/>
    <property type="match status" value="1"/>
</dbReference>
<evidence type="ECO:0000256" key="7">
    <source>
        <dbReference type="ARBA" id="ARBA00023242"/>
    </source>
</evidence>
<accession>A0A226ESX4</accession>
<feature type="compositionally biased region" description="Gly residues" evidence="8">
    <location>
        <begin position="294"/>
        <end position="314"/>
    </location>
</feature>
<feature type="compositionally biased region" description="Low complexity" evidence="8">
    <location>
        <begin position="155"/>
        <end position="169"/>
    </location>
</feature>
<sequence length="603" mass="61678">MFGGGDFTPGAGQQQQLGANTGFGFSSAPPNASPFTLGSPATAAPTALGTGGFSGFGTPQQPQQQLSAPTTGFSFGAPAATTTPASSGLTLGGNQPSGFSFGTPATANTQAPTGLTLGGTPTSGFSFGAPAAATTQASSGLTLGGTQPSGFSFGTPAATSTQAPTSLTLGGTQPSGFSFGAAPTTSTQMSSGLTLGGTQPSGFSFGTPISTTTQASSGLTLGGTQQSGFSFGAPATSTQAPSGLTLGGTQPSAFSFGSQAPAISSTGFGLNLGGTTVSSTATQPTPVSSTTFTGLGGVQPSGAGGIQGSGGFGGSAKPEGRAILDLPVPQEILQIVEDLKTHMKNQKVKMSEICRATDKNIEKVSEEVEETRLAVSNLSNQVNRQVLFCNALMKDIQEEMKNVEMALIIKDTPLALQNEITAPTNYFFNLVSNYHERMISYKREIERAEIALISLGQNNAFSPKDLVLGLKGTKDTVIALAAKVQDLHEQIVNEMAVNRNLKRFHIDEEGGSGRRGVSTGVGFLVGHDETRRIGTTYDQAYSKLNVLFQTPPRSGGNESFYRPSASMSTPLINSGMTSQQPLLFQTASSTILGSPGALKRTKH</sequence>
<dbReference type="GO" id="GO:0051028">
    <property type="term" value="P:mRNA transport"/>
    <property type="evidence" value="ECO:0007669"/>
    <property type="project" value="UniProtKB-KW"/>
</dbReference>
<feature type="compositionally biased region" description="Polar residues" evidence="8">
    <location>
        <begin position="138"/>
        <end position="152"/>
    </location>
</feature>
<dbReference type="PANTHER" id="PTHR13437">
    <property type="entry name" value="NUCLEOPORIN P58/P45 NUCLEOPORIN-LIKE PROTEIN 1"/>
    <property type="match status" value="1"/>
</dbReference>
<feature type="compositionally biased region" description="Polar residues" evidence="8">
    <location>
        <begin position="183"/>
        <end position="246"/>
    </location>
</feature>
<dbReference type="Pfam" id="PF15967">
    <property type="entry name" value="Nucleoporin_FG2"/>
    <property type="match status" value="1"/>
</dbReference>
<reference evidence="9 10" key="1">
    <citation type="submission" date="2015-12" db="EMBL/GenBank/DDBJ databases">
        <title>The genome of Folsomia candida.</title>
        <authorList>
            <person name="Faddeeva A."/>
            <person name="Derks M.F."/>
            <person name="Anvar Y."/>
            <person name="Smit S."/>
            <person name="Van Straalen N."/>
            <person name="Roelofs D."/>
        </authorList>
    </citation>
    <scope>NUCLEOTIDE SEQUENCE [LARGE SCALE GENOMIC DNA]</scope>
    <source>
        <strain evidence="9 10">VU population</strain>
        <tissue evidence="9">Whole body</tissue>
    </source>
</reference>
<comment type="subcellular location">
    <subcellularLocation>
        <location evidence="1">Nucleus</location>
        <location evidence="1">Nuclear pore complex</location>
    </subcellularLocation>
</comment>
<dbReference type="GO" id="GO:0008139">
    <property type="term" value="F:nuclear localization sequence binding"/>
    <property type="evidence" value="ECO:0007669"/>
    <property type="project" value="InterPro"/>
</dbReference>
<dbReference type="AlphaFoldDB" id="A0A226ESX4"/>
<feature type="compositionally biased region" description="Low complexity" evidence="8">
    <location>
        <begin position="36"/>
        <end position="48"/>
    </location>
</feature>
<evidence type="ECO:0000256" key="1">
    <source>
        <dbReference type="ARBA" id="ARBA00004567"/>
    </source>
</evidence>
<keyword evidence="3" id="KW-0509">mRNA transport</keyword>
<keyword evidence="4" id="KW-0653">Protein transport</keyword>
<dbReference type="EMBL" id="LNIX01000002">
    <property type="protein sequence ID" value="OXA60164.1"/>
    <property type="molecule type" value="Genomic_DNA"/>
</dbReference>
<gene>
    <name evidence="9" type="ORF">Fcan01_06038</name>
</gene>
<keyword evidence="2" id="KW-0813">Transport</keyword>
<feature type="compositionally biased region" description="Low complexity" evidence="8">
    <location>
        <begin position="70"/>
        <end position="93"/>
    </location>
</feature>
<keyword evidence="5" id="KW-0811">Translocation</keyword>
<organism evidence="9 10">
    <name type="scientific">Folsomia candida</name>
    <name type="common">Springtail</name>
    <dbReference type="NCBI Taxonomy" id="158441"/>
    <lineage>
        <taxon>Eukaryota</taxon>
        <taxon>Metazoa</taxon>
        <taxon>Ecdysozoa</taxon>
        <taxon>Arthropoda</taxon>
        <taxon>Hexapoda</taxon>
        <taxon>Collembola</taxon>
        <taxon>Entomobryomorpha</taxon>
        <taxon>Isotomoidea</taxon>
        <taxon>Isotomidae</taxon>
        <taxon>Proisotominae</taxon>
        <taxon>Folsomia</taxon>
    </lineage>
</organism>
<dbReference type="GO" id="GO:0005643">
    <property type="term" value="C:nuclear pore"/>
    <property type="evidence" value="ECO:0007669"/>
    <property type="project" value="UniProtKB-SubCell"/>
</dbReference>
<evidence type="ECO:0000256" key="4">
    <source>
        <dbReference type="ARBA" id="ARBA00022927"/>
    </source>
</evidence>
<feature type="compositionally biased region" description="Polar residues" evidence="8">
    <location>
        <begin position="94"/>
        <end position="111"/>
    </location>
</feature>
<dbReference type="Proteomes" id="UP000198287">
    <property type="component" value="Unassembled WGS sequence"/>
</dbReference>
<feature type="region of interest" description="Disordered" evidence="8">
    <location>
        <begin position="1"/>
        <end position="122"/>
    </location>
</feature>
<proteinExistence type="predicted"/>
<keyword evidence="10" id="KW-1185">Reference proteome</keyword>
<dbReference type="OrthoDB" id="2538017at2759"/>
<evidence type="ECO:0000256" key="3">
    <source>
        <dbReference type="ARBA" id="ARBA00022816"/>
    </source>
</evidence>
<evidence type="ECO:0000313" key="10">
    <source>
        <dbReference type="Proteomes" id="UP000198287"/>
    </source>
</evidence>
<protein>
    <submittedName>
        <fullName evidence="9">Putative nucleoporin Nup58</fullName>
    </submittedName>
</protein>
<dbReference type="GO" id="GO:0015031">
    <property type="term" value="P:protein transport"/>
    <property type="evidence" value="ECO:0007669"/>
    <property type="project" value="UniProtKB-KW"/>
</dbReference>
<feature type="region of interest" description="Disordered" evidence="8">
    <location>
        <begin position="278"/>
        <end position="317"/>
    </location>
</feature>
<dbReference type="OMA" id="RDNTDVF"/>
<evidence type="ECO:0000256" key="5">
    <source>
        <dbReference type="ARBA" id="ARBA00023010"/>
    </source>
</evidence>
<feature type="compositionally biased region" description="Polar residues" evidence="8">
    <location>
        <begin position="278"/>
        <end position="293"/>
    </location>
</feature>
<comment type="caution">
    <text evidence="9">The sequence shown here is derived from an EMBL/GenBank/DDBJ whole genome shotgun (WGS) entry which is preliminary data.</text>
</comment>
<evidence type="ECO:0000256" key="8">
    <source>
        <dbReference type="SAM" id="MobiDB-lite"/>
    </source>
</evidence>
<evidence type="ECO:0000256" key="6">
    <source>
        <dbReference type="ARBA" id="ARBA00023132"/>
    </source>
</evidence>
<keyword evidence="6" id="KW-0906">Nuclear pore complex</keyword>
<feature type="compositionally biased region" description="Low complexity" evidence="8">
    <location>
        <begin position="112"/>
        <end position="122"/>
    </location>
</feature>
<dbReference type="Gene3D" id="6.10.140.1350">
    <property type="match status" value="1"/>
</dbReference>
<keyword evidence="7" id="KW-0539">Nucleus</keyword>
<dbReference type="STRING" id="158441.A0A226ESX4"/>
<dbReference type="GO" id="GO:0017056">
    <property type="term" value="F:structural constituent of nuclear pore"/>
    <property type="evidence" value="ECO:0007669"/>
    <property type="project" value="InterPro"/>
</dbReference>
<evidence type="ECO:0000313" key="9">
    <source>
        <dbReference type="EMBL" id="OXA60164.1"/>
    </source>
</evidence>
<evidence type="ECO:0000256" key="2">
    <source>
        <dbReference type="ARBA" id="ARBA00022448"/>
    </source>
</evidence>
<feature type="compositionally biased region" description="Polar residues" evidence="8">
    <location>
        <begin position="57"/>
        <end position="69"/>
    </location>
</feature>